<organism evidence="2 3">
    <name type="scientific">Acutalibacter muris</name>
    <dbReference type="NCBI Taxonomy" id="1796620"/>
    <lineage>
        <taxon>Bacteria</taxon>
        <taxon>Bacillati</taxon>
        <taxon>Bacillota</taxon>
        <taxon>Clostridia</taxon>
        <taxon>Eubacteriales</taxon>
        <taxon>Acutalibacteraceae</taxon>
        <taxon>Acutalibacter</taxon>
    </lineage>
</organism>
<feature type="signal peptide" evidence="1">
    <location>
        <begin position="1"/>
        <end position="21"/>
    </location>
</feature>
<keyword evidence="1" id="KW-0732">Signal</keyword>
<gene>
    <name evidence="2" type="ORF">ADH66_16340</name>
</gene>
<name>A0ABM6L9V1_9FIRM</name>
<sequence length="458" mass="50581">MITMFKKLALFMSLLALLGLAACSRPGKETPKPEDLDPKEPLTICFDLDASFDPRHFDFDSGQAKYTGAKLRQEAVDGFLEELAAVGGPRNVQVEFLEDLGSDREGQLTRLRAELMAGEGPDLFVLRQNGASDLFLFPEKKMEDGLFLCLDGYMERARFMEPDKMLSPVFDAGKSSDGRRFLLPVTYDIDAALMRSSYLHTDPGQKLTLSDLLDPEGPLGSALSLWHNKEFDECFTGIYPALGQLADYKAESLNFSKEELGEFFSELLEYERRVHSGEIASPSGVFTGDIAHANADLASRQWAMEPVTMVPLYDSDGGVTARVDVFAGVNANAKNPAGAFFAADLLLDREYMQDSDIHMYLWCNALPIYTDLFGPDTTVPYIREAFSGGGDLRDGLQGSCWEAFGELLEEITGAEFPTKLDTEISRGYYAYFSAESDAARQKAVSDAYTTMSMLLGES</sequence>
<evidence type="ECO:0008006" key="4">
    <source>
        <dbReference type="Google" id="ProtNLM"/>
    </source>
</evidence>
<evidence type="ECO:0000313" key="3">
    <source>
        <dbReference type="Proteomes" id="UP000196710"/>
    </source>
</evidence>
<dbReference type="PROSITE" id="PS51257">
    <property type="entry name" value="PROKAR_LIPOPROTEIN"/>
    <property type="match status" value="1"/>
</dbReference>
<evidence type="ECO:0000256" key="1">
    <source>
        <dbReference type="SAM" id="SignalP"/>
    </source>
</evidence>
<proteinExistence type="predicted"/>
<feature type="chain" id="PRO_5045983791" description="Extracellular solute-binding protein" evidence="1">
    <location>
        <begin position="22"/>
        <end position="458"/>
    </location>
</feature>
<dbReference type="Proteomes" id="UP000196710">
    <property type="component" value="Chromosome"/>
</dbReference>
<dbReference type="EMBL" id="CP021422">
    <property type="protein sequence ID" value="ASB42090.1"/>
    <property type="molecule type" value="Genomic_DNA"/>
</dbReference>
<keyword evidence="3" id="KW-1185">Reference proteome</keyword>
<accession>A0ABM6L9V1</accession>
<protein>
    <recommendedName>
        <fullName evidence="4">Extracellular solute-binding protein</fullName>
    </recommendedName>
</protein>
<dbReference type="SUPFAM" id="SSF53850">
    <property type="entry name" value="Periplasmic binding protein-like II"/>
    <property type="match status" value="1"/>
</dbReference>
<reference evidence="3" key="1">
    <citation type="submission" date="2017-05" db="EMBL/GenBank/DDBJ databases">
        <title>Improved OligoMM genomes.</title>
        <authorList>
            <person name="Garzetti D."/>
        </authorList>
    </citation>
    <scope>NUCLEOTIDE SEQUENCE [LARGE SCALE GENOMIC DNA]</scope>
    <source>
        <strain evidence="3">KB18</strain>
    </source>
</reference>
<dbReference type="Gene3D" id="3.40.190.10">
    <property type="entry name" value="Periplasmic binding protein-like II"/>
    <property type="match status" value="1"/>
</dbReference>
<evidence type="ECO:0000313" key="2">
    <source>
        <dbReference type="EMBL" id="ASB42090.1"/>
    </source>
</evidence>